<feature type="compositionally biased region" description="Polar residues" evidence="1">
    <location>
        <begin position="34"/>
        <end position="52"/>
    </location>
</feature>
<comment type="caution">
    <text evidence="2">The sequence shown here is derived from an EMBL/GenBank/DDBJ whole genome shotgun (WGS) entry which is preliminary data.</text>
</comment>
<dbReference type="OrthoDB" id="3268127at2759"/>
<dbReference type="AlphaFoldDB" id="A0A9P6AUL7"/>
<evidence type="ECO:0000313" key="2">
    <source>
        <dbReference type="EMBL" id="KAF9511994.1"/>
    </source>
</evidence>
<accession>A0A9P6AUL7</accession>
<reference evidence="2" key="1">
    <citation type="journal article" date="2020" name="Nat. Commun.">
        <title>Large-scale genome sequencing of mycorrhizal fungi provides insights into the early evolution of symbiotic traits.</title>
        <authorList>
            <person name="Miyauchi S."/>
            <person name="Kiss E."/>
            <person name="Kuo A."/>
            <person name="Drula E."/>
            <person name="Kohler A."/>
            <person name="Sanchez-Garcia M."/>
            <person name="Morin E."/>
            <person name="Andreopoulos B."/>
            <person name="Barry K.W."/>
            <person name="Bonito G."/>
            <person name="Buee M."/>
            <person name="Carver A."/>
            <person name="Chen C."/>
            <person name="Cichocki N."/>
            <person name="Clum A."/>
            <person name="Culley D."/>
            <person name="Crous P.W."/>
            <person name="Fauchery L."/>
            <person name="Girlanda M."/>
            <person name="Hayes R.D."/>
            <person name="Keri Z."/>
            <person name="LaButti K."/>
            <person name="Lipzen A."/>
            <person name="Lombard V."/>
            <person name="Magnuson J."/>
            <person name="Maillard F."/>
            <person name="Murat C."/>
            <person name="Nolan M."/>
            <person name="Ohm R.A."/>
            <person name="Pangilinan J."/>
            <person name="Pereira M.F."/>
            <person name="Perotto S."/>
            <person name="Peter M."/>
            <person name="Pfister S."/>
            <person name="Riley R."/>
            <person name="Sitrit Y."/>
            <person name="Stielow J.B."/>
            <person name="Szollosi G."/>
            <person name="Zifcakova L."/>
            <person name="Stursova M."/>
            <person name="Spatafora J.W."/>
            <person name="Tedersoo L."/>
            <person name="Vaario L.M."/>
            <person name="Yamada A."/>
            <person name="Yan M."/>
            <person name="Wang P."/>
            <person name="Xu J."/>
            <person name="Bruns T."/>
            <person name="Baldrian P."/>
            <person name="Vilgalys R."/>
            <person name="Dunand C."/>
            <person name="Henrissat B."/>
            <person name="Grigoriev I.V."/>
            <person name="Hibbett D."/>
            <person name="Nagy L.G."/>
            <person name="Martin F.M."/>
        </authorList>
    </citation>
    <scope>NUCLEOTIDE SEQUENCE</scope>
    <source>
        <strain evidence="2">UP504</strain>
    </source>
</reference>
<feature type="compositionally biased region" description="Low complexity" evidence="1">
    <location>
        <begin position="10"/>
        <end position="32"/>
    </location>
</feature>
<keyword evidence="3" id="KW-1185">Reference proteome</keyword>
<evidence type="ECO:0000256" key="1">
    <source>
        <dbReference type="SAM" id="MobiDB-lite"/>
    </source>
</evidence>
<feature type="compositionally biased region" description="Polar residues" evidence="1">
    <location>
        <begin position="60"/>
        <end position="70"/>
    </location>
</feature>
<feature type="region of interest" description="Disordered" evidence="1">
    <location>
        <begin position="173"/>
        <end position="196"/>
    </location>
</feature>
<feature type="region of interest" description="Disordered" evidence="1">
    <location>
        <begin position="1"/>
        <end position="117"/>
    </location>
</feature>
<sequence>MPRTPLRQASSSSSPPNSSPLNPNYKYNNPPSQRRASFKTQFQIQSRYTRPPQQRVHVSVNPSALSTSDDTPQKALWRERFRRKCAERSERDRAKFKSAKRHSGGMSSPSDSAFDEDADMETEGLDDMDDDLYRRLMISDSQRRARISFTHAMVSSVDPDMENFEELVREFAGPSKYRSESPPPDIDLSDSEPDYPPDAYNNVPFDGSSEMDVDMGMDMSSPPASPKTPFNVLPSSQFLSLLLASPCPFCHAPFSLHHHDESGQPAVLCAICSNVLRLGDAPASWLSVHPSPLPGHNPLAVLDLSLPDSVVVLCSEDACPWGVAL</sequence>
<proteinExistence type="predicted"/>
<gene>
    <name evidence="2" type="ORF">BS47DRAFT_1346152</name>
</gene>
<name>A0A9P6AUL7_9AGAM</name>
<organism evidence="2 3">
    <name type="scientific">Hydnum rufescens UP504</name>
    <dbReference type="NCBI Taxonomy" id="1448309"/>
    <lineage>
        <taxon>Eukaryota</taxon>
        <taxon>Fungi</taxon>
        <taxon>Dikarya</taxon>
        <taxon>Basidiomycota</taxon>
        <taxon>Agaricomycotina</taxon>
        <taxon>Agaricomycetes</taxon>
        <taxon>Cantharellales</taxon>
        <taxon>Hydnaceae</taxon>
        <taxon>Hydnum</taxon>
    </lineage>
</organism>
<dbReference type="EMBL" id="MU128993">
    <property type="protein sequence ID" value="KAF9511994.1"/>
    <property type="molecule type" value="Genomic_DNA"/>
</dbReference>
<dbReference type="Proteomes" id="UP000886523">
    <property type="component" value="Unassembled WGS sequence"/>
</dbReference>
<feature type="compositionally biased region" description="Basic and acidic residues" evidence="1">
    <location>
        <begin position="76"/>
        <end position="95"/>
    </location>
</feature>
<evidence type="ECO:0000313" key="3">
    <source>
        <dbReference type="Proteomes" id="UP000886523"/>
    </source>
</evidence>
<protein>
    <submittedName>
        <fullName evidence="2">Uncharacterized protein</fullName>
    </submittedName>
</protein>